<dbReference type="PANTHER" id="PTHR18964">
    <property type="entry name" value="ROK (REPRESSOR, ORF, KINASE) FAMILY"/>
    <property type="match status" value="1"/>
</dbReference>
<proteinExistence type="inferred from homology"/>
<dbReference type="Pfam" id="PF00480">
    <property type="entry name" value="ROK"/>
    <property type="match status" value="1"/>
</dbReference>
<dbReference type="InterPro" id="IPR000600">
    <property type="entry name" value="ROK"/>
</dbReference>
<organism evidence="2 3">
    <name type="scientific">Nocardioides gansuensis</name>
    <dbReference type="NCBI Taxonomy" id="2138300"/>
    <lineage>
        <taxon>Bacteria</taxon>
        <taxon>Bacillati</taxon>
        <taxon>Actinomycetota</taxon>
        <taxon>Actinomycetes</taxon>
        <taxon>Propionibacteriales</taxon>
        <taxon>Nocardioidaceae</taxon>
        <taxon>Nocardioides</taxon>
    </lineage>
</organism>
<dbReference type="Gene3D" id="3.30.420.40">
    <property type="match status" value="2"/>
</dbReference>
<comment type="similarity">
    <text evidence="1">Belongs to the ROK (NagC/XylR) family.</text>
</comment>
<dbReference type="RefSeq" id="WP_116571642.1">
    <property type="nucleotide sequence ID" value="NZ_QDGZ01000003.1"/>
</dbReference>
<dbReference type="AlphaFoldDB" id="A0A2T8FBT2"/>
<evidence type="ECO:0000313" key="2">
    <source>
        <dbReference type="EMBL" id="PVG83162.1"/>
    </source>
</evidence>
<evidence type="ECO:0008006" key="4">
    <source>
        <dbReference type="Google" id="ProtNLM"/>
    </source>
</evidence>
<dbReference type="EMBL" id="QDGZ01000003">
    <property type="protein sequence ID" value="PVG83162.1"/>
    <property type="molecule type" value="Genomic_DNA"/>
</dbReference>
<keyword evidence="3" id="KW-1185">Reference proteome</keyword>
<dbReference type="Proteomes" id="UP000246018">
    <property type="component" value="Unassembled WGS sequence"/>
</dbReference>
<dbReference type="PANTHER" id="PTHR18964:SF149">
    <property type="entry name" value="BIFUNCTIONAL UDP-N-ACETYLGLUCOSAMINE 2-EPIMERASE_N-ACETYLMANNOSAMINE KINASE"/>
    <property type="match status" value="1"/>
</dbReference>
<sequence>MAAVAVLLKAGYVSGAAVADDGEVLGRHRENYPVGPGSSGPQDDDLTAAVVATVRALRAPGQRSTVGLAFEPLVGHVPRLRHALEHVQEQVHLETAARAAAWGEHRFGVLRGIQAPQNSMTVTVGASIRGGLILRGRLVRGAHGLGGEIGHLPFVPGGRQCECGLEGCFDRYASATALVERTRAALIETAEVGQRLALDVRNGPIDEVASEIVRAAVNGNESALGQTAEIGRHLGMGIGRLVKPLSLSGVVLRGSFVDDAGDILLTPAREAMSRTVGQSTDLELRAGLPGDDAVLLGVTDLSLNAH</sequence>
<evidence type="ECO:0000256" key="1">
    <source>
        <dbReference type="ARBA" id="ARBA00006479"/>
    </source>
</evidence>
<comment type="caution">
    <text evidence="2">The sequence shown here is derived from an EMBL/GenBank/DDBJ whole genome shotgun (WGS) entry which is preliminary data.</text>
</comment>
<evidence type="ECO:0000313" key="3">
    <source>
        <dbReference type="Proteomes" id="UP000246018"/>
    </source>
</evidence>
<dbReference type="SUPFAM" id="SSF53067">
    <property type="entry name" value="Actin-like ATPase domain"/>
    <property type="match status" value="2"/>
</dbReference>
<dbReference type="OrthoDB" id="9810372at2"/>
<reference evidence="2 3" key="1">
    <citation type="submission" date="2018-04" db="EMBL/GenBank/DDBJ databases">
        <title>Genome of Nocardioides gansuensis WSJ-1.</title>
        <authorList>
            <person name="Wu S."/>
            <person name="Wang G."/>
        </authorList>
    </citation>
    <scope>NUCLEOTIDE SEQUENCE [LARGE SCALE GENOMIC DNA]</scope>
    <source>
        <strain evidence="2 3">WSJ-1</strain>
    </source>
</reference>
<dbReference type="InterPro" id="IPR043129">
    <property type="entry name" value="ATPase_NBD"/>
</dbReference>
<accession>A0A2T8FBT2</accession>
<gene>
    <name evidence="2" type="ORF">DDE18_07550</name>
</gene>
<protein>
    <recommendedName>
        <fullName evidence="4">ROK family protein</fullName>
    </recommendedName>
</protein>
<name>A0A2T8FBT2_9ACTN</name>